<protein>
    <submittedName>
        <fullName evidence="1">Uncharacterized protein</fullName>
    </submittedName>
</protein>
<dbReference type="EMBL" id="CBFJ010000006">
    <property type="protein sequence ID" value="CDC43228.1"/>
    <property type="molecule type" value="Genomic_DNA"/>
</dbReference>
<evidence type="ECO:0000313" key="1">
    <source>
        <dbReference type="EMBL" id="CDC43228.1"/>
    </source>
</evidence>
<accession>R6R2W5</accession>
<reference evidence="1" key="1">
    <citation type="submission" date="2012-11" db="EMBL/GenBank/DDBJ databases">
        <title>Dependencies among metagenomic species, viruses, plasmids and units of genetic variation.</title>
        <authorList>
            <person name="Nielsen H.B."/>
            <person name="Almeida M."/>
            <person name="Juncker A.S."/>
            <person name="Rasmussen S."/>
            <person name="Li J."/>
            <person name="Sunagawa S."/>
            <person name="Plichta D."/>
            <person name="Gautier L."/>
            <person name="Le Chatelier E."/>
            <person name="Peletier E."/>
            <person name="Bonde I."/>
            <person name="Nielsen T."/>
            <person name="Manichanh C."/>
            <person name="Arumugam M."/>
            <person name="Batto J."/>
            <person name="Santos M.B.Q.D."/>
            <person name="Blom N."/>
            <person name="Borruel N."/>
            <person name="Burgdorf K.S."/>
            <person name="Boumezbeur F."/>
            <person name="Casellas F."/>
            <person name="Dore J."/>
            <person name="Guarner F."/>
            <person name="Hansen T."/>
            <person name="Hildebrand F."/>
            <person name="Kaas R.S."/>
            <person name="Kennedy S."/>
            <person name="Kristiansen K."/>
            <person name="Kultima J.R."/>
            <person name="Leonard P."/>
            <person name="Levenez F."/>
            <person name="Lund O."/>
            <person name="Moumen B."/>
            <person name="Le Paslier D."/>
            <person name="Pons N."/>
            <person name="Pedersen O."/>
            <person name="Prifti E."/>
            <person name="Qin J."/>
            <person name="Raes J."/>
            <person name="Tap J."/>
            <person name="Tims S."/>
            <person name="Ussery D.W."/>
            <person name="Yamada T."/>
            <person name="MetaHit consortium"/>
            <person name="Renault P."/>
            <person name="Sicheritz-Ponten T."/>
            <person name="Bork P."/>
            <person name="Wang J."/>
            <person name="Brunak S."/>
            <person name="Ehrlich S.D."/>
        </authorList>
    </citation>
    <scope>NUCLEOTIDE SEQUENCE [LARGE SCALE GENOMIC DNA]</scope>
</reference>
<dbReference type="Proteomes" id="UP000018142">
    <property type="component" value="Unassembled WGS sequence"/>
</dbReference>
<organism evidence="1 2">
    <name type="scientific">[Eubacterium] siraeum CAG:80</name>
    <dbReference type="NCBI Taxonomy" id="1263080"/>
    <lineage>
        <taxon>Bacteria</taxon>
        <taxon>Bacillati</taxon>
        <taxon>Bacillota</taxon>
        <taxon>Clostridia</taxon>
        <taxon>Eubacteriales</taxon>
        <taxon>Oscillospiraceae</taxon>
        <taxon>Oscillospiraceae incertae sedis</taxon>
    </lineage>
</organism>
<evidence type="ECO:0000313" key="2">
    <source>
        <dbReference type="Proteomes" id="UP000018142"/>
    </source>
</evidence>
<proteinExistence type="predicted"/>
<dbReference type="AlphaFoldDB" id="R6R2W5"/>
<comment type="caution">
    <text evidence="1">The sequence shown here is derived from an EMBL/GenBank/DDBJ whole genome shotgun (WGS) entry which is preliminary data.</text>
</comment>
<gene>
    <name evidence="1" type="ORF">BN788_01099</name>
</gene>
<name>R6R2W5_9FIRM</name>
<sequence length="59" mass="7053">MLKERKCLICKYLIRDYDVFNHRCKAYPKGIPDDIFDDNSANKDCKSQICNFEYKPDDD</sequence>